<keyword evidence="1" id="KW-1133">Transmembrane helix</keyword>
<sequence length="104" mass="11952">MLCNCNVTKYCSVGISCSFSSERLSFIINNTRVRTFPLVVRSTCCVLFFSFHIKIIPILSVIRISFRNSITFLQSLFTCCMLFSSSSYFCIIFYLCFLSLFVVV</sequence>
<dbReference type="EMBL" id="HBUF01387426">
    <property type="protein sequence ID" value="CAG6732632.1"/>
    <property type="molecule type" value="Transcribed_RNA"/>
</dbReference>
<dbReference type="EMBL" id="HBUF01178094">
    <property type="protein sequence ID" value="CAG6654535.1"/>
    <property type="molecule type" value="Transcribed_RNA"/>
</dbReference>
<protein>
    <submittedName>
        <fullName evidence="2">Uncharacterized protein</fullName>
    </submittedName>
</protein>
<feature type="transmembrane region" description="Helical" evidence="1">
    <location>
        <begin position="76"/>
        <end position="103"/>
    </location>
</feature>
<dbReference type="EMBL" id="HBUF01089619">
    <property type="protein sequence ID" value="CAG6635338.1"/>
    <property type="molecule type" value="Transcribed_RNA"/>
</dbReference>
<reference evidence="2" key="1">
    <citation type="submission" date="2021-05" db="EMBL/GenBank/DDBJ databases">
        <authorList>
            <person name="Alioto T."/>
            <person name="Alioto T."/>
            <person name="Gomez Garrido J."/>
        </authorList>
    </citation>
    <scope>NUCLEOTIDE SEQUENCE</scope>
</reference>
<name>A0A8D8RNT9_9HEMI</name>
<dbReference type="EMBL" id="HBUF01539855">
    <property type="protein sequence ID" value="CAG6754676.1"/>
    <property type="molecule type" value="Transcribed_RNA"/>
</dbReference>
<organism evidence="2">
    <name type="scientific">Cacopsylla melanoneura</name>
    <dbReference type="NCBI Taxonomy" id="428564"/>
    <lineage>
        <taxon>Eukaryota</taxon>
        <taxon>Metazoa</taxon>
        <taxon>Ecdysozoa</taxon>
        <taxon>Arthropoda</taxon>
        <taxon>Hexapoda</taxon>
        <taxon>Insecta</taxon>
        <taxon>Pterygota</taxon>
        <taxon>Neoptera</taxon>
        <taxon>Paraneoptera</taxon>
        <taxon>Hemiptera</taxon>
        <taxon>Sternorrhyncha</taxon>
        <taxon>Psylloidea</taxon>
        <taxon>Psyllidae</taxon>
        <taxon>Psyllinae</taxon>
        <taxon>Cacopsylla</taxon>
    </lineage>
</organism>
<keyword evidence="1" id="KW-0472">Membrane</keyword>
<feature type="transmembrane region" description="Helical" evidence="1">
    <location>
        <begin position="38"/>
        <end position="64"/>
    </location>
</feature>
<evidence type="ECO:0000313" key="2">
    <source>
        <dbReference type="EMBL" id="CAG6654535.1"/>
    </source>
</evidence>
<proteinExistence type="predicted"/>
<dbReference type="AlphaFoldDB" id="A0A8D8RNT9"/>
<dbReference type="EMBL" id="HBUF01178093">
    <property type="protein sequence ID" value="CAG6654533.1"/>
    <property type="molecule type" value="Transcribed_RNA"/>
</dbReference>
<keyword evidence="1" id="KW-0812">Transmembrane</keyword>
<dbReference type="EMBL" id="HBUF01178095">
    <property type="protein sequence ID" value="CAG6654537.1"/>
    <property type="molecule type" value="Transcribed_RNA"/>
</dbReference>
<evidence type="ECO:0000256" key="1">
    <source>
        <dbReference type="SAM" id="Phobius"/>
    </source>
</evidence>
<accession>A0A8D8RNT9</accession>